<name>A0A226MRP3_CALSU</name>
<dbReference type="AlphaFoldDB" id="A0A226MRP3"/>
<dbReference type="InterPro" id="IPR036860">
    <property type="entry name" value="SH2_dom_sf"/>
</dbReference>
<feature type="region of interest" description="Disordered" evidence="6">
    <location>
        <begin position="1"/>
        <end position="110"/>
    </location>
</feature>
<dbReference type="FunFam" id="3.30.505.10:FF:000046">
    <property type="entry name" value="RAS p21 protein activator 1"/>
    <property type="match status" value="1"/>
</dbReference>
<feature type="domain" description="PH" evidence="9">
    <location>
        <begin position="463"/>
        <end position="562"/>
    </location>
</feature>
<dbReference type="SMART" id="SM00233">
    <property type="entry name" value="PH"/>
    <property type="match status" value="1"/>
</dbReference>
<dbReference type="PROSITE" id="PS50003">
    <property type="entry name" value="PH_DOMAIN"/>
    <property type="match status" value="1"/>
</dbReference>
<dbReference type="SMART" id="SM00252">
    <property type="entry name" value="SH2"/>
    <property type="match status" value="2"/>
</dbReference>
<evidence type="ECO:0000256" key="3">
    <source>
        <dbReference type="ARBA" id="ARBA00022999"/>
    </source>
</evidence>
<evidence type="ECO:0000259" key="8">
    <source>
        <dbReference type="PROSITE" id="PS50002"/>
    </source>
</evidence>
<dbReference type="Pfam" id="PF00018">
    <property type="entry name" value="SH3_1"/>
    <property type="match status" value="1"/>
</dbReference>
<evidence type="ECO:0000256" key="5">
    <source>
        <dbReference type="PROSITE-ProRule" id="PRU00192"/>
    </source>
</evidence>
<dbReference type="Proteomes" id="UP000198323">
    <property type="component" value="Unassembled WGS sequence"/>
</dbReference>
<dbReference type="PANTHER" id="PTHR19969">
    <property type="entry name" value="SH2-SH3 ADAPTOR PROTEIN-RELATED"/>
    <property type="match status" value="1"/>
</dbReference>
<dbReference type="PANTHER" id="PTHR19969:SF5">
    <property type="entry name" value="CRK-LIKE PROTEIN"/>
    <property type="match status" value="1"/>
</dbReference>
<evidence type="ECO:0000259" key="7">
    <source>
        <dbReference type="PROSITE" id="PS50001"/>
    </source>
</evidence>
<keyword evidence="2" id="KW-0597">Phosphoprotein</keyword>
<evidence type="ECO:0000313" key="11">
    <source>
        <dbReference type="Proteomes" id="UP000198323"/>
    </source>
</evidence>
<feature type="domain" description="SH3" evidence="8">
    <location>
        <begin position="268"/>
        <end position="330"/>
    </location>
</feature>
<feature type="compositionally biased region" description="Low complexity" evidence="6">
    <location>
        <begin position="1"/>
        <end position="23"/>
    </location>
</feature>
<dbReference type="InterPro" id="IPR051184">
    <property type="entry name" value="Tyrosine-phos_adapter"/>
</dbReference>
<dbReference type="PROSITE" id="PS50002">
    <property type="entry name" value="SH3"/>
    <property type="match status" value="1"/>
</dbReference>
<feature type="compositionally biased region" description="Pro residues" evidence="6">
    <location>
        <begin position="81"/>
        <end position="91"/>
    </location>
</feature>
<keyword evidence="1 5" id="KW-0728">SH3 domain</keyword>
<reference evidence="10 11" key="1">
    <citation type="submission" date="2016-07" db="EMBL/GenBank/DDBJ databases">
        <title>Disparate Historic Effective Population Sizes Predicted by Modern Levels of Genome Diversity for the Scaled Quail (Callipepla squamata) and the Northern Bobwhite (Colinus virginianus): Inferences from First and Second Generation Draft Genome Assemblies for Sympatric New World Quail.</title>
        <authorList>
            <person name="Oldeschulte D.L."/>
            <person name="Halley Y.A."/>
            <person name="Bhattarai E.K."/>
            <person name="Brashear W.A."/>
            <person name="Hill J."/>
            <person name="Metz R.P."/>
            <person name="Johnson C.D."/>
            <person name="Rollins D."/>
            <person name="Peterson M.J."/>
            <person name="Bickhart D.M."/>
            <person name="Decker J.E."/>
            <person name="Seabury C.M."/>
        </authorList>
    </citation>
    <scope>NUCLEOTIDE SEQUENCE [LARGE SCALE GENOMIC DNA]</scope>
    <source>
        <strain evidence="10 11">Texas</strain>
        <tissue evidence="10">Leg muscle</tissue>
    </source>
</reference>
<dbReference type="PROSITE" id="PS50001">
    <property type="entry name" value="SH2"/>
    <property type="match status" value="2"/>
</dbReference>
<dbReference type="Gene3D" id="2.30.30.40">
    <property type="entry name" value="SH3 Domains"/>
    <property type="match status" value="1"/>
</dbReference>
<dbReference type="SUPFAM" id="SSF55550">
    <property type="entry name" value="SH2 domain"/>
    <property type="match status" value="2"/>
</dbReference>
<dbReference type="GO" id="GO:0005737">
    <property type="term" value="C:cytoplasm"/>
    <property type="evidence" value="ECO:0007669"/>
    <property type="project" value="TreeGrafter"/>
</dbReference>
<proteinExistence type="predicted"/>
<dbReference type="InterPro" id="IPR001849">
    <property type="entry name" value="PH_domain"/>
</dbReference>
<feature type="domain" description="SH2" evidence="7">
    <location>
        <begin position="126"/>
        <end position="249"/>
    </location>
</feature>
<dbReference type="CDD" id="cd10353">
    <property type="entry name" value="SH2_Nterm_RasGAP"/>
    <property type="match status" value="1"/>
</dbReference>
<feature type="compositionally biased region" description="Gly residues" evidence="6">
    <location>
        <begin position="44"/>
        <end position="54"/>
    </location>
</feature>
<dbReference type="InterPro" id="IPR035841">
    <property type="entry name" value="RasGAP_N_SH2"/>
</dbReference>
<organism evidence="10 11">
    <name type="scientific">Callipepla squamata</name>
    <name type="common">Scaled quail</name>
    <dbReference type="NCBI Taxonomy" id="9009"/>
    <lineage>
        <taxon>Eukaryota</taxon>
        <taxon>Metazoa</taxon>
        <taxon>Chordata</taxon>
        <taxon>Craniata</taxon>
        <taxon>Vertebrata</taxon>
        <taxon>Euteleostomi</taxon>
        <taxon>Archelosauria</taxon>
        <taxon>Archosauria</taxon>
        <taxon>Dinosauria</taxon>
        <taxon>Saurischia</taxon>
        <taxon>Theropoda</taxon>
        <taxon>Coelurosauria</taxon>
        <taxon>Aves</taxon>
        <taxon>Neognathae</taxon>
        <taxon>Galloanserae</taxon>
        <taxon>Galliformes</taxon>
        <taxon>Odontophoridae</taxon>
        <taxon>Callipepla</taxon>
    </lineage>
</organism>
<dbReference type="InterPro" id="IPR035842">
    <property type="entry name" value="RasGAP_C_SH2"/>
</dbReference>
<evidence type="ECO:0000256" key="2">
    <source>
        <dbReference type="ARBA" id="ARBA00022553"/>
    </source>
</evidence>
<gene>
    <name evidence="10" type="ORF">ASZ78_002306</name>
</gene>
<evidence type="ECO:0000256" key="1">
    <source>
        <dbReference type="ARBA" id="ARBA00022443"/>
    </source>
</evidence>
<dbReference type="STRING" id="9009.A0A226MRP3"/>
<feature type="domain" description="SH2" evidence="7">
    <location>
        <begin position="340"/>
        <end position="430"/>
    </location>
</feature>
<protein>
    <recommendedName>
        <fullName evidence="12">Ras GTPase-activating protein 1</fullName>
    </recommendedName>
</protein>
<dbReference type="OrthoDB" id="1562946at2759"/>
<dbReference type="GO" id="GO:0016477">
    <property type="term" value="P:cell migration"/>
    <property type="evidence" value="ECO:0007669"/>
    <property type="project" value="TreeGrafter"/>
</dbReference>
<dbReference type="SUPFAM" id="SSF50729">
    <property type="entry name" value="PH domain-like"/>
    <property type="match status" value="1"/>
</dbReference>
<feature type="compositionally biased region" description="Acidic residues" evidence="6">
    <location>
        <begin position="99"/>
        <end position="110"/>
    </location>
</feature>
<dbReference type="Gene3D" id="2.30.29.30">
    <property type="entry name" value="Pleckstrin-homology domain (PH domain)/Phosphotyrosine-binding domain (PTB)"/>
    <property type="match status" value="1"/>
</dbReference>
<dbReference type="Gene3D" id="3.30.505.10">
    <property type="entry name" value="SH2 domain"/>
    <property type="match status" value="2"/>
</dbReference>
<evidence type="ECO:0008006" key="12">
    <source>
        <dbReference type="Google" id="ProtNLM"/>
    </source>
</evidence>
<dbReference type="SMART" id="SM00326">
    <property type="entry name" value="SH3"/>
    <property type="match status" value="1"/>
</dbReference>
<accession>A0A226MRP3</accession>
<dbReference type="GO" id="GO:0030971">
    <property type="term" value="F:receptor tyrosine kinase binding"/>
    <property type="evidence" value="ECO:0007669"/>
    <property type="project" value="TreeGrafter"/>
</dbReference>
<evidence type="ECO:0000313" key="10">
    <source>
        <dbReference type="EMBL" id="OXB57659.1"/>
    </source>
</evidence>
<dbReference type="Pfam" id="PF00169">
    <property type="entry name" value="PH"/>
    <property type="match status" value="1"/>
</dbReference>
<keyword evidence="11" id="KW-1185">Reference proteome</keyword>
<dbReference type="InterPro" id="IPR001452">
    <property type="entry name" value="SH3_domain"/>
</dbReference>
<dbReference type="GO" id="GO:0007167">
    <property type="term" value="P:enzyme-linked receptor protein signaling pathway"/>
    <property type="evidence" value="ECO:0007669"/>
    <property type="project" value="TreeGrafter"/>
</dbReference>
<dbReference type="Pfam" id="PF00017">
    <property type="entry name" value="SH2"/>
    <property type="match status" value="2"/>
</dbReference>
<dbReference type="InterPro" id="IPR036028">
    <property type="entry name" value="SH3-like_dom_sf"/>
</dbReference>
<keyword evidence="3 4" id="KW-0727">SH2 domain</keyword>
<dbReference type="PRINTS" id="PR00401">
    <property type="entry name" value="SH2DOMAIN"/>
</dbReference>
<dbReference type="InterPro" id="IPR011993">
    <property type="entry name" value="PH-like_dom_sf"/>
</dbReference>
<dbReference type="InterPro" id="IPR000980">
    <property type="entry name" value="SH2"/>
</dbReference>
<evidence type="ECO:0000256" key="6">
    <source>
        <dbReference type="SAM" id="MobiDB-lite"/>
    </source>
</evidence>
<comment type="caution">
    <text evidence="10">The sequence shown here is derived from an EMBL/GenBank/DDBJ whole genome shotgun (WGS) entry which is preliminary data.</text>
</comment>
<sequence>MMAAEAGAEDGGSVSSAGTAAAAEQGQCRGKAPGLQGPFPPGSGPGSGSGGDSPGSGPALCSALGLPATPPPSEPGTAAFPPLPPPPPLPPAGGLAAVDEGDSLDGPEYEEEEVAIPLNAPPTNQWYHGKLDRTIAEERLRQAGKPGSYLIRESDRRPGSFVLSFLSKTNVNHFRHSFKNLFLKEKKVEKSIRSQKVSYVMVPFLINRIIAMCGDYYIGGRRFASLSDLIGYYSHVSCLLKGEKLLFPVAPPEASSNIFYSNIFKPVEDRRRVRAILPYTKVPETDEISFLKGDMFIVHNELEDGWMWVTNLRTDEQGLIVEDLVEEVGREEDPHEGKIWFHGKISKQEAYNLLMTVGQVSSFLVRPSDNTPGDYSLYFRTSENIQRFKICPTANNQFMMGGRYYNSIADIIEHYRKEQIVEGYYLKDPVPMQHQEQVFNDTLDGKEIYNTIRRKTKDAFYKNIVKKGYLLKKSKGKRWKNLYFILEGNDAQLIYFESEKRATKPKGLIDLSVCSVYGVHDSLFGRPNCFQIVVQHFSEEHYIFYFAGETPEQAQVRPFVGE</sequence>
<evidence type="ECO:0000259" key="9">
    <source>
        <dbReference type="PROSITE" id="PS50003"/>
    </source>
</evidence>
<dbReference type="GO" id="GO:0035591">
    <property type="term" value="F:signaling adaptor activity"/>
    <property type="evidence" value="ECO:0007669"/>
    <property type="project" value="TreeGrafter"/>
</dbReference>
<dbReference type="CDD" id="cd11788">
    <property type="entry name" value="SH3_RasGAP"/>
    <property type="match status" value="1"/>
</dbReference>
<dbReference type="CDD" id="cd10354">
    <property type="entry name" value="SH2_Cterm_RasGAP"/>
    <property type="match status" value="1"/>
</dbReference>
<dbReference type="SUPFAM" id="SSF50044">
    <property type="entry name" value="SH3-domain"/>
    <property type="match status" value="1"/>
</dbReference>
<evidence type="ECO:0000256" key="4">
    <source>
        <dbReference type="PROSITE-ProRule" id="PRU00191"/>
    </source>
</evidence>
<dbReference type="FunFam" id="2.30.30.40:FF:000050">
    <property type="entry name" value="RAS p21 protein activator 1"/>
    <property type="match status" value="1"/>
</dbReference>
<dbReference type="EMBL" id="MCFN01000534">
    <property type="protein sequence ID" value="OXB57659.1"/>
    <property type="molecule type" value="Genomic_DNA"/>
</dbReference>
<dbReference type="InterPro" id="IPR035652">
    <property type="entry name" value="RasGAP_SH3"/>
</dbReference>